<proteinExistence type="predicted"/>
<evidence type="ECO:0000313" key="1">
    <source>
        <dbReference type="EMBL" id="KOS44303.1"/>
    </source>
</evidence>
<sequence length="88" mass="9761">MPKITIRKAPISCFFFSSLEKRGQMGRYKSGVSQCANPVPIPCQPPTARTRVSANPNQLERPGLRMPTGFGLANEIAHIHDIPTPRYI</sequence>
<name>A0A0N0RZ36_9EURO</name>
<gene>
    <name evidence="1" type="ORF">ACN38_g4754</name>
</gene>
<dbReference type="Proteomes" id="UP000037696">
    <property type="component" value="Unassembled WGS sequence"/>
</dbReference>
<dbReference type="EMBL" id="LHQQ01000063">
    <property type="protein sequence ID" value="KOS44303.1"/>
    <property type="molecule type" value="Genomic_DNA"/>
</dbReference>
<comment type="caution">
    <text evidence="1">The sequence shown here is derived from an EMBL/GenBank/DDBJ whole genome shotgun (WGS) entry which is preliminary data.</text>
</comment>
<protein>
    <submittedName>
        <fullName evidence="1">Uncharacterized protein</fullName>
    </submittedName>
</protein>
<accession>A0A0N0RZ36</accession>
<organism evidence="1 2">
    <name type="scientific">Penicillium nordicum</name>
    <dbReference type="NCBI Taxonomy" id="229535"/>
    <lineage>
        <taxon>Eukaryota</taxon>
        <taxon>Fungi</taxon>
        <taxon>Dikarya</taxon>
        <taxon>Ascomycota</taxon>
        <taxon>Pezizomycotina</taxon>
        <taxon>Eurotiomycetes</taxon>
        <taxon>Eurotiomycetidae</taxon>
        <taxon>Eurotiales</taxon>
        <taxon>Aspergillaceae</taxon>
        <taxon>Penicillium</taxon>
    </lineage>
</organism>
<keyword evidence="2" id="KW-1185">Reference proteome</keyword>
<evidence type="ECO:0000313" key="2">
    <source>
        <dbReference type="Proteomes" id="UP000037696"/>
    </source>
</evidence>
<reference evidence="1 2" key="1">
    <citation type="submission" date="2015-08" db="EMBL/GenBank/DDBJ databases">
        <title>Genome sequencing of Penicillium nordicum.</title>
        <authorList>
            <person name="Nguyen H.D."/>
            <person name="Seifert K.A."/>
        </authorList>
    </citation>
    <scope>NUCLEOTIDE SEQUENCE [LARGE SCALE GENOMIC DNA]</scope>
    <source>
        <strain evidence="1 2">DAOMC 185683</strain>
    </source>
</reference>
<dbReference type="AlphaFoldDB" id="A0A0N0RZ36"/>